<dbReference type="PANTHER" id="PTHR42705">
    <property type="entry name" value="BIFUNCTIONAL NON-HOMOLOGOUS END JOINING PROTEIN LIGD"/>
    <property type="match status" value="1"/>
</dbReference>
<evidence type="ECO:0000259" key="2">
    <source>
        <dbReference type="Pfam" id="PF21686"/>
    </source>
</evidence>
<dbReference type="RefSeq" id="WP_149822144.1">
    <property type="nucleotide sequence ID" value="NZ_VUOA01000048.1"/>
</dbReference>
<organism evidence="3 4">
    <name type="scientific">Salinarimonas soli</name>
    <dbReference type="NCBI Taxonomy" id="1638099"/>
    <lineage>
        <taxon>Bacteria</taxon>
        <taxon>Pseudomonadati</taxon>
        <taxon>Pseudomonadota</taxon>
        <taxon>Alphaproteobacteria</taxon>
        <taxon>Hyphomicrobiales</taxon>
        <taxon>Salinarimonadaceae</taxon>
        <taxon>Salinarimonas</taxon>
    </lineage>
</organism>
<evidence type="ECO:0000313" key="4">
    <source>
        <dbReference type="Proteomes" id="UP000323142"/>
    </source>
</evidence>
<dbReference type="InterPro" id="IPR052171">
    <property type="entry name" value="NHEJ_LigD"/>
</dbReference>
<dbReference type="OrthoDB" id="9802472at2"/>
<reference evidence="3 4" key="1">
    <citation type="submission" date="2019-09" db="EMBL/GenBank/DDBJ databases">
        <title>Salinarimonas rosea gen. nov., sp. nov., a new member of the a-2 subgroup of the Proteobacteria.</title>
        <authorList>
            <person name="Liu J."/>
        </authorList>
    </citation>
    <scope>NUCLEOTIDE SEQUENCE [LARGE SCALE GENOMIC DNA]</scope>
    <source>
        <strain evidence="3 4">BN140002</strain>
    </source>
</reference>
<dbReference type="NCBIfam" id="TIGR02778">
    <property type="entry name" value="ligD_pol"/>
    <property type="match status" value="1"/>
</dbReference>
<proteinExistence type="predicted"/>
<dbReference type="Gene3D" id="3.90.920.10">
    <property type="entry name" value="DNA primase, PRIM domain"/>
    <property type="match status" value="1"/>
</dbReference>
<protein>
    <submittedName>
        <fullName evidence="3">DNA polymerase domain-containing protein</fullName>
    </submittedName>
</protein>
<feature type="region of interest" description="Disordered" evidence="1">
    <location>
        <begin position="291"/>
        <end position="328"/>
    </location>
</feature>
<gene>
    <name evidence="3" type="ORF">F0L46_23990</name>
</gene>
<dbReference type="PANTHER" id="PTHR42705:SF2">
    <property type="entry name" value="BIFUNCTIONAL NON-HOMOLOGOUS END JOINING PROTEIN LIGD"/>
    <property type="match status" value="1"/>
</dbReference>
<feature type="domain" description="DNA ligase D polymerase" evidence="2">
    <location>
        <begin position="40"/>
        <end position="289"/>
    </location>
</feature>
<keyword evidence="4" id="KW-1185">Reference proteome</keyword>
<dbReference type="Proteomes" id="UP000323142">
    <property type="component" value="Unassembled WGS sequence"/>
</dbReference>
<name>A0A5B2V730_9HYPH</name>
<dbReference type="Pfam" id="PF21686">
    <property type="entry name" value="LigD_Prim-Pol"/>
    <property type="match status" value="1"/>
</dbReference>
<dbReference type="EMBL" id="VUOA01000048">
    <property type="protein sequence ID" value="KAA2234375.1"/>
    <property type="molecule type" value="Genomic_DNA"/>
</dbReference>
<evidence type="ECO:0000256" key="1">
    <source>
        <dbReference type="SAM" id="MobiDB-lite"/>
    </source>
</evidence>
<dbReference type="InterPro" id="IPR014145">
    <property type="entry name" value="LigD_pol_dom"/>
</dbReference>
<sequence>MPPSAPATSKRGSAKAATERVAGIALTHPDRVLWEGQGITKRDLARYHEAVAGHLLPHAANRPLTLVRCPGGSGTSCFFAKHPWAGLDPAVEAVRVGDDEAVAVRDPAGLVALVQAGVLEIHPWGATLADPERPDRLVIDLDPAEDVGFDAVRAAALEVRGRLEAAGLVGFLKTTGGKGLHVVAPLVPRAGWEEARAFAAALAGSMEHDAPSRFTHASRKAERTGRIFVDYLRNTRGATAVAPYSPRARPGAPVATPLAWDELTPGLRPGDLTVATVPARLAGSTRDPWEGFAAAARPLPTSLERGATPRSSRSPPPPASRGGASRGA</sequence>
<dbReference type="AlphaFoldDB" id="A0A5B2V730"/>
<reference evidence="3 4" key="2">
    <citation type="submission" date="2019-09" db="EMBL/GenBank/DDBJ databases">
        <authorList>
            <person name="Jin C."/>
        </authorList>
    </citation>
    <scope>NUCLEOTIDE SEQUENCE [LARGE SCALE GENOMIC DNA]</scope>
    <source>
        <strain evidence="3 4">BN140002</strain>
    </source>
</reference>
<comment type="caution">
    <text evidence="3">The sequence shown here is derived from an EMBL/GenBank/DDBJ whole genome shotgun (WGS) entry which is preliminary data.</text>
</comment>
<accession>A0A5B2V730</accession>
<evidence type="ECO:0000313" key="3">
    <source>
        <dbReference type="EMBL" id="KAA2234375.1"/>
    </source>
</evidence>